<feature type="binding site" evidence="5">
    <location>
        <position position="316"/>
    </location>
    <ligand>
        <name>Zn(2+)</name>
        <dbReference type="ChEBI" id="CHEBI:29105"/>
    </ligand>
</feature>
<feature type="binding site" evidence="5">
    <location>
        <begin position="102"/>
        <end position="106"/>
    </location>
    <ligand>
        <name>substrate</name>
    </ligand>
</feature>
<evidence type="ECO:0000256" key="2">
    <source>
        <dbReference type="ARBA" id="ARBA00022679"/>
    </source>
</evidence>
<comment type="cofactor">
    <cofactor evidence="5">
        <name>Zn(2+)</name>
        <dbReference type="ChEBI" id="CHEBI:29105"/>
    </cofactor>
    <text evidence="5">Binds 1 zinc ion per subunit.</text>
</comment>
<dbReference type="GO" id="GO:0008479">
    <property type="term" value="F:tRNA-guanosine(34) queuine transglycosylase activity"/>
    <property type="evidence" value="ECO:0007669"/>
    <property type="project" value="UniProtKB-UniRule"/>
</dbReference>
<feature type="binding site" evidence="5">
    <location>
        <position position="318"/>
    </location>
    <ligand>
        <name>Zn(2+)</name>
        <dbReference type="ChEBI" id="CHEBI:29105"/>
    </ligand>
</feature>
<feature type="active site" description="Proton acceptor" evidence="5">
    <location>
        <position position="102"/>
    </location>
</feature>
<feature type="binding site" evidence="5">
    <location>
        <position position="347"/>
    </location>
    <ligand>
        <name>Zn(2+)</name>
        <dbReference type="ChEBI" id="CHEBI:29105"/>
    </ligand>
</feature>
<dbReference type="RefSeq" id="WP_051254505.1">
    <property type="nucleotide sequence ID" value="NZ_AP019823.1"/>
</dbReference>
<feature type="binding site" evidence="5">
    <location>
        <position position="156"/>
    </location>
    <ligand>
        <name>substrate</name>
    </ligand>
</feature>
<protein>
    <recommendedName>
        <fullName evidence="5">Queuine tRNA-ribosyltransferase</fullName>
        <ecNumber evidence="5">2.4.2.29</ecNumber>
    </recommendedName>
    <alternativeName>
        <fullName evidence="5">Guanine insertion enzyme</fullName>
    </alternativeName>
    <alternativeName>
        <fullName evidence="5">tRNA-guanine transglycosylase</fullName>
    </alternativeName>
</protein>
<gene>
    <name evidence="5" type="primary">tgt</name>
    <name evidence="7" type="ORF">JCM16775_0831</name>
</gene>
<evidence type="ECO:0000313" key="8">
    <source>
        <dbReference type="Proteomes" id="UP000321892"/>
    </source>
</evidence>
<comment type="subunit">
    <text evidence="5">Homodimer. Within each dimer, one monomer is responsible for RNA recognition and catalysis, while the other monomer binds to the replacement base PreQ1.</text>
</comment>
<dbReference type="SUPFAM" id="SSF51713">
    <property type="entry name" value="tRNA-guanine transglycosylase"/>
    <property type="match status" value="1"/>
</dbReference>
<dbReference type="Gene3D" id="3.20.20.105">
    <property type="entry name" value="Queuine tRNA-ribosyltransferase-like"/>
    <property type="match status" value="1"/>
</dbReference>
<accession>A0A510JJW0</accession>
<evidence type="ECO:0000256" key="3">
    <source>
        <dbReference type="ARBA" id="ARBA00022694"/>
    </source>
</evidence>
<keyword evidence="5" id="KW-0862">Zinc</keyword>
<organism evidence="7 8">
    <name type="scientific">Leptotrichia hofstadii</name>
    <dbReference type="NCBI Taxonomy" id="157688"/>
    <lineage>
        <taxon>Bacteria</taxon>
        <taxon>Fusobacteriati</taxon>
        <taxon>Fusobacteriota</taxon>
        <taxon>Fusobacteriia</taxon>
        <taxon>Fusobacteriales</taxon>
        <taxon>Leptotrichiaceae</taxon>
        <taxon>Leptotrichia</taxon>
    </lineage>
</organism>
<feature type="active site" description="Nucleophile" evidence="5">
    <location>
        <position position="278"/>
    </location>
</feature>
<dbReference type="PANTHER" id="PTHR46499:SF1">
    <property type="entry name" value="QUEUINE TRNA-RIBOSYLTRANSFERASE"/>
    <property type="match status" value="1"/>
</dbReference>
<dbReference type="FunFam" id="3.20.20.105:FF:000001">
    <property type="entry name" value="Queuine tRNA-ribosyltransferase"/>
    <property type="match status" value="1"/>
</dbReference>
<dbReference type="InterPro" id="IPR050076">
    <property type="entry name" value="ArchSynthase1/Queuine_TRR"/>
</dbReference>
<sequence>MCIEKENKDFKNPIEYKLEKKDGNARAGVIQTPHGEIKTPVFMPVGTQATVKAMTREELEEINSQIILGNTYHLYLRPGDDLVNDFGGLHKFMRWDKPILTDSGGFQVFSLGDLRKIKEEGVHFRSHLDGSKHFLSPEKSISIQNNLGSDIMMVLDECPPGLSTREYLIPSIERTTRWAKRCIEANRNKDKQGLFAIVQGGIYEDLRDKSFEELYEHDYGFAGYALGGLAVGEPREDMYRILKYSTPKLPENKPRYLMGVGEPVDMLEAVEHGIDMMDCVQPTRIGRHGTVFTKYGRLVIKNAIYSRDDRPLDEGCDCYACKNYTRAYIRHLFKAGEILGQRLATYHNLYFLLKLMDNAREAIIDGRFKEYKEEVLKNYAMGKESEWIKPKSI</sequence>
<dbReference type="UniPathway" id="UPA00392"/>
<keyword evidence="2 5" id="KW-0808">Transferase</keyword>
<dbReference type="EC" id="2.4.2.29" evidence="5"/>
<evidence type="ECO:0000313" key="7">
    <source>
        <dbReference type="EMBL" id="BBM38123.1"/>
    </source>
</evidence>
<dbReference type="Pfam" id="PF01702">
    <property type="entry name" value="TGT"/>
    <property type="match status" value="1"/>
</dbReference>
<evidence type="ECO:0000259" key="6">
    <source>
        <dbReference type="Pfam" id="PF01702"/>
    </source>
</evidence>
<dbReference type="InterPro" id="IPR036511">
    <property type="entry name" value="TGT-like_sf"/>
</dbReference>
<feature type="binding site" evidence="5">
    <location>
        <position position="228"/>
    </location>
    <ligand>
        <name>substrate</name>
    </ligand>
</feature>
<feature type="binding site" evidence="5">
    <location>
        <position position="321"/>
    </location>
    <ligand>
        <name>Zn(2+)</name>
        <dbReference type="ChEBI" id="CHEBI:29105"/>
    </ligand>
</feature>
<evidence type="ECO:0000256" key="1">
    <source>
        <dbReference type="ARBA" id="ARBA00022676"/>
    </source>
</evidence>
<comment type="pathway">
    <text evidence="5">tRNA modification; tRNA-queuosine biosynthesis.</text>
</comment>
<dbReference type="GO" id="GO:0008616">
    <property type="term" value="P:tRNA queuosine(34) biosynthetic process"/>
    <property type="evidence" value="ECO:0007669"/>
    <property type="project" value="UniProtKB-UniRule"/>
</dbReference>
<dbReference type="GO" id="GO:0005829">
    <property type="term" value="C:cytosol"/>
    <property type="evidence" value="ECO:0007669"/>
    <property type="project" value="TreeGrafter"/>
</dbReference>
<evidence type="ECO:0000256" key="5">
    <source>
        <dbReference type="HAMAP-Rule" id="MF_00168"/>
    </source>
</evidence>
<keyword evidence="3 5" id="KW-0819">tRNA processing</keyword>
<proteinExistence type="inferred from homology"/>
<keyword evidence="1 5" id="KW-0328">Glycosyltransferase</keyword>
<keyword evidence="5" id="KW-0671">Queuosine biosynthesis</keyword>
<dbReference type="KEGG" id="lhf:JCM16775_0831"/>
<dbReference type="HAMAP" id="MF_00168">
    <property type="entry name" value="Q_tRNA_Tgt"/>
    <property type="match status" value="1"/>
</dbReference>
<name>A0A510JJW0_9FUSO</name>
<feature type="region of interest" description="RNA binding" evidence="5">
    <location>
        <begin position="259"/>
        <end position="265"/>
    </location>
</feature>
<feature type="domain" description="tRNA-guanine(15) transglycosylase-like" evidence="6">
    <location>
        <begin position="24"/>
        <end position="380"/>
    </location>
</feature>
<feature type="binding site" evidence="5">
    <location>
        <position position="199"/>
    </location>
    <ligand>
        <name>substrate</name>
    </ligand>
</feature>
<keyword evidence="5" id="KW-0479">Metal-binding</keyword>
<evidence type="ECO:0000256" key="4">
    <source>
        <dbReference type="ARBA" id="ARBA00050112"/>
    </source>
</evidence>
<dbReference type="InterPro" id="IPR002616">
    <property type="entry name" value="tRNA_ribo_trans-like"/>
</dbReference>
<dbReference type="Proteomes" id="UP000321892">
    <property type="component" value="Chromosome"/>
</dbReference>
<comment type="function">
    <text evidence="5">Catalyzes the base-exchange of a guanine (G) residue with the queuine precursor 7-aminomethyl-7-deazaguanine (PreQ1) at position 34 (anticodon wobble position) in tRNAs with GU(N) anticodons (tRNA-Asp, -Asn, -His and -Tyr). Catalysis occurs through a double-displacement mechanism. The nucleophile active site attacks the C1' of nucleotide 34 to detach the guanine base from the RNA, forming a covalent enzyme-RNA intermediate. The proton acceptor active site deprotonates the incoming PreQ1, allowing a nucleophilic attack on the C1' of the ribose to form the product. After dissociation, two additional enzymatic reactions on the tRNA convert PreQ1 to queuine (Q), resulting in the hypermodified nucleoside queuosine (7-(((4,5-cis-dihydroxy-2-cyclopenten-1-yl)amino)methyl)-7-deazaguanosine).</text>
</comment>
<comment type="similarity">
    <text evidence="5">Belongs to the queuine tRNA-ribosyltransferase family.</text>
</comment>
<keyword evidence="8" id="KW-1185">Reference proteome</keyword>
<dbReference type="PANTHER" id="PTHR46499">
    <property type="entry name" value="QUEUINE TRNA-RIBOSYLTRANSFERASE"/>
    <property type="match status" value="1"/>
</dbReference>
<reference evidence="7 8" key="1">
    <citation type="submission" date="2019-07" db="EMBL/GenBank/DDBJ databases">
        <title>Complete Genome Sequence of Leptotrichia hofstadii Strain JCM16775.</title>
        <authorList>
            <person name="Watanabe S."/>
            <person name="Cui L."/>
        </authorList>
    </citation>
    <scope>NUCLEOTIDE SEQUENCE [LARGE SCALE GENOMIC DNA]</scope>
    <source>
        <strain evidence="7 8">JCM16775</strain>
    </source>
</reference>
<feature type="region of interest" description="RNA binding; important for wobble base 34 recognition" evidence="5">
    <location>
        <begin position="283"/>
        <end position="287"/>
    </location>
</feature>
<dbReference type="AlphaFoldDB" id="A0A510JJW0"/>
<dbReference type="InterPro" id="IPR004803">
    <property type="entry name" value="TGT"/>
</dbReference>
<dbReference type="GO" id="GO:0046872">
    <property type="term" value="F:metal ion binding"/>
    <property type="evidence" value="ECO:0007669"/>
    <property type="project" value="UniProtKB-KW"/>
</dbReference>
<dbReference type="EMBL" id="AP019823">
    <property type="protein sequence ID" value="BBM38123.1"/>
    <property type="molecule type" value="Genomic_DNA"/>
</dbReference>
<dbReference type="NCBIfam" id="TIGR00449">
    <property type="entry name" value="tgt_general"/>
    <property type="match status" value="1"/>
</dbReference>
<dbReference type="OrthoDB" id="9805417at2"/>
<dbReference type="NCBIfam" id="TIGR00430">
    <property type="entry name" value="Q_tRNA_tgt"/>
    <property type="match status" value="1"/>
</dbReference>
<comment type="catalytic activity">
    <reaction evidence="4 5">
        <text>7-aminomethyl-7-carbaguanine + guanosine(34) in tRNA = 7-aminomethyl-7-carbaguanosine(34) in tRNA + guanine</text>
        <dbReference type="Rhea" id="RHEA:24104"/>
        <dbReference type="Rhea" id="RHEA-COMP:10341"/>
        <dbReference type="Rhea" id="RHEA-COMP:10342"/>
        <dbReference type="ChEBI" id="CHEBI:16235"/>
        <dbReference type="ChEBI" id="CHEBI:58703"/>
        <dbReference type="ChEBI" id="CHEBI:74269"/>
        <dbReference type="ChEBI" id="CHEBI:82833"/>
        <dbReference type="EC" id="2.4.2.29"/>
    </reaction>
</comment>